<dbReference type="Pfam" id="PF01931">
    <property type="entry name" value="NTPase_I-T"/>
    <property type="match status" value="1"/>
</dbReference>
<dbReference type="Gene3D" id="3.90.950.10">
    <property type="match status" value="1"/>
</dbReference>
<dbReference type="EC" id="3.6.1.73" evidence="9"/>
<comment type="catalytic activity">
    <reaction evidence="10">
        <text>ITP + H2O = IDP + phosphate + H(+)</text>
        <dbReference type="Rhea" id="RHEA:28330"/>
        <dbReference type="ChEBI" id="CHEBI:15377"/>
        <dbReference type="ChEBI" id="CHEBI:15378"/>
        <dbReference type="ChEBI" id="CHEBI:43474"/>
        <dbReference type="ChEBI" id="CHEBI:58280"/>
        <dbReference type="ChEBI" id="CHEBI:61402"/>
        <dbReference type="EC" id="3.6.1.73"/>
    </reaction>
</comment>
<evidence type="ECO:0000256" key="3">
    <source>
        <dbReference type="ARBA" id="ARBA00022723"/>
    </source>
</evidence>
<keyword evidence="3" id="KW-0479">Metal-binding</keyword>
<dbReference type="PANTHER" id="PTHR34699:SF2">
    <property type="entry name" value="NON-CANONICAL PURINE NTP PHOSPHATASE_PRRC1 DOMAIN-CONTAINING PROTEIN"/>
    <property type="match status" value="1"/>
</dbReference>
<evidence type="ECO:0000256" key="6">
    <source>
        <dbReference type="ARBA" id="ARBA00022842"/>
    </source>
</evidence>
<keyword evidence="4" id="KW-0547">Nucleotide-binding</keyword>
<evidence type="ECO:0000256" key="7">
    <source>
        <dbReference type="ARBA" id="ARBA00023080"/>
    </source>
</evidence>
<feature type="domain" description="Non-canonical purine NTP phosphatase/PRRC1" evidence="12">
    <location>
        <begin position="5"/>
        <end position="154"/>
    </location>
</feature>
<dbReference type="InterPro" id="IPR050299">
    <property type="entry name" value="YjjX_NTPase"/>
</dbReference>
<evidence type="ECO:0000256" key="8">
    <source>
        <dbReference type="ARBA" id="ARBA00023211"/>
    </source>
</evidence>
<organism evidence="13 14">
    <name type="scientific">Priestia endophytica DSM 13796</name>
    <dbReference type="NCBI Taxonomy" id="1121089"/>
    <lineage>
        <taxon>Bacteria</taxon>
        <taxon>Bacillati</taxon>
        <taxon>Bacillota</taxon>
        <taxon>Bacilli</taxon>
        <taxon>Bacillales</taxon>
        <taxon>Bacillaceae</taxon>
        <taxon>Priestia</taxon>
    </lineage>
</organism>
<reference evidence="13 14" key="1">
    <citation type="submission" date="2016-10" db="EMBL/GenBank/DDBJ databases">
        <authorList>
            <person name="Varghese N."/>
            <person name="Submissions S."/>
        </authorList>
    </citation>
    <scope>NUCLEOTIDE SEQUENCE [LARGE SCALE GENOMIC DNA]</scope>
    <source>
        <strain evidence="13 14">DSM 13796</strain>
    </source>
</reference>
<dbReference type="SUPFAM" id="SSF52972">
    <property type="entry name" value="ITPase-like"/>
    <property type="match status" value="1"/>
</dbReference>
<evidence type="ECO:0000313" key="13">
    <source>
        <dbReference type="EMBL" id="SFQ25238.1"/>
    </source>
</evidence>
<dbReference type="InterPro" id="IPR026533">
    <property type="entry name" value="NTPase/PRRC1"/>
</dbReference>
<comment type="cofactor">
    <cofactor evidence="1">
        <name>Mn(2+)</name>
        <dbReference type="ChEBI" id="CHEBI:29035"/>
    </cofactor>
</comment>
<evidence type="ECO:0000313" key="14">
    <source>
        <dbReference type="Proteomes" id="UP000182762"/>
    </source>
</evidence>
<evidence type="ECO:0000256" key="10">
    <source>
        <dbReference type="ARBA" id="ARBA00048174"/>
    </source>
</evidence>
<keyword evidence="8" id="KW-0464">Manganese</keyword>
<keyword evidence="7" id="KW-0546">Nucleotide metabolism</keyword>
<evidence type="ECO:0000256" key="9">
    <source>
        <dbReference type="ARBA" id="ARBA00038901"/>
    </source>
</evidence>
<proteinExistence type="predicted"/>
<comment type="caution">
    <text evidence="13">The sequence shown here is derived from an EMBL/GenBank/DDBJ whole genome shotgun (WGS) entry which is preliminary data.</text>
</comment>
<name>A0A1I5WZY3_9BACI</name>
<dbReference type="RefSeq" id="WP_061802248.1">
    <property type="nucleotide sequence ID" value="NZ_FOXX01000001.1"/>
</dbReference>
<keyword evidence="14" id="KW-1185">Reference proteome</keyword>
<keyword evidence="6" id="KW-0460">Magnesium</keyword>
<gene>
    <name evidence="13" type="ORF">SAMN02745910_00833</name>
</gene>
<evidence type="ECO:0000256" key="4">
    <source>
        <dbReference type="ARBA" id="ARBA00022741"/>
    </source>
</evidence>
<dbReference type="InterPro" id="IPR029001">
    <property type="entry name" value="ITPase-like_fam"/>
</dbReference>
<dbReference type="EMBL" id="FOXX01000001">
    <property type="protein sequence ID" value="SFQ25238.1"/>
    <property type="molecule type" value="Genomic_DNA"/>
</dbReference>
<accession>A0A1I5WZY3</accession>
<keyword evidence="5" id="KW-0378">Hydrolase</keyword>
<comment type="catalytic activity">
    <reaction evidence="11">
        <text>XTP + H2O = XDP + phosphate + H(+)</text>
        <dbReference type="Rhea" id="RHEA:28406"/>
        <dbReference type="ChEBI" id="CHEBI:15377"/>
        <dbReference type="ChEBI" id="CHEBI:15378"/>
        <dbReference type="ChEBI" id="CHEBI:43474"/>
        <dbReference type="ChEBI" id="CHEBI:59884"/>
        <dbReference type="ChEBI" id="CHEBI:61314"/>
        <dbReference type="EC" id="3.6.1.73"/>
    </reaction>
</comment>
<evidence type="ECO:0000256" key="2">
    <source>
        <dbReference type="ARBA" id="ARBA00001946"/>
    </source>
</evidence>
<evidence type="ECO:0000259" key="12">
    <source>
        <dbReference type="Pfam" id="PF01931"/>
    </source>
</evidence>
<comment type="cofactor">
    <cofactor evidence="2">
        <name>Mg(2+)</name>
        <dbReference type="ChEBI" id="CHEBI:18420"/>
    </cofactor>
</comment>
<evidence type="ECO:0000256" key="1">
    <source>
        <dbReference type="ARBA" id="ARBA00001936"/>
    </source>
</evidence>
<protein>
    <recommendedName>
        <fullName evidence="9">inosine/xanthosine triphosphatase</fullName>
        <ecNumber evidence="9">3.6.1.73</ecNumber>
    </recommendedName>
</protein>
<sequence>MIALGTTNPAKVRAVQAVFTTTEIKALSVSSEVSAQPFSDEETVEGAINRARNAKVEANVAIGIGLEGGVVETDRGLLLCNWGALLASDCEPVIAGGLRIPLPEEFVTPLKSGRELGEIIDEYAKKENVRQNEGAIGILTGGYISREQVFTDIVKALVGQYKQLKSCR</sequence>
<dbReference type="GeneID" id="93709586"/>
<dbReference type="NCBIfam" id="NF002850">
    <property type="entry name" value="PRK03114.1"/>
    <property type="match status" value="1"/>
</dbReference>
<dbReference type="PANTHER" id="PTHR34699">
    <property type="match status" value="1"/>
</dbReference>
<evidence type="ECO:0000256" key="5">
    <source>
        <dbReference type="ARBA" id="ARBA00022801"/>
    </source>
</evidence>
<dbReference type="Proteomes" id="UP000182762">
    <property type="component" value="Unassembled WGS sequence"/>
</dbReference>
<evidence type="ECO:0000256" key="11">
    <source>
        <dbReference type="ARBA" id="ARBA00048781"/>
    </source>
</evidence>